<keyword evidence="9 10" id="KW-0472">Membrane</keyword>
<comment type="similarity">
    <text evidence="2">Belongs to the GSP J family.</text>
</comment>
<dbReference type="EMBL" id="JAJEWP010000003">
    <property type="protein sequence ID" value="MCC2617047.1"/>
    <property type="molecule type" value="Genomic_DNA"/>
</dbReference>
<dbReference type="PANTHER" id="PTHR39583">
    <property type="entry name" value="TYPE II SECRETION SYSTEM PROTEIN J-RELATED"/>
    <property type="match status" value="1"/>
</dbReference>
<evidence type="ECO:0000313" key="11">
    <source>
        <dbReference type="EMBL" id="MCC2617047.1"/>
    </source>
</evidence>
<dbReference type="RefSeq" id="WP_229160940.1">
    <property type="nucleotide sequence ID" value="NZ_JAJEWP010000003.1"/>
</dbReference>
<gene>
    <name evidence="11" type="primary">gspJ</name>
    <name evidence="11" type="ORF">LJ739_12415</name>
</gene>
<evidence type="ECO:0000256" key="4">
    <source>
        <dbReference type="ARBA" id="ARBA00022475"/>
    </source>
</evidence>
<dbReference type="InterPro" id="IPR010055">
    <property type="entry name" value="T2SS_protein-GspJ"/>
</dbReference>
<name>A0ABS8G8Z2_9ALTE</name>
<evidence type="ECO:0000256" key="8">
    <source>
        <dbReference type="ARBA" id="ARBA00022989"/>
    </source>
</evidence>
<feature type="transmembrane region" description="Helical" evidence="10">
    <location>
        <begin position="7"/>
        <end position="32"/>
    </location>
</feature>
<evidence type="ECO:0000256" key="5">
    <source>
        <dbReference type="ARBA" id="ARBA00022481"/>
    </source>
</evidence>
<dbReference type="Proteomes" id="UP001520878">
    <property type="component" value="Unassembled WGS sequence"/>
</dbReference>
<evidence type="ECO:0000256" key="10">
    <source>
        <dbReference type="SAM" id="Phobius"/>
    </source>
</evidence>
<accession>A0ABS8G8Z2</accession>
<keyword evidence="4" id="KW-1003">Cell membrane</keyword>
<dbReference type="InterPro" id="IPR012902">
    <property type="entry name" value="N_methyl_site"/>
</dbReference>
<keyword evidence="8 10" id="KW-1133">Transmembrane helix</keyword>
<dbReference type="PROSITE" id="PS00409">
    <property type="entry name" value="PROKAR_NTER_METHYL"/>
    <property type="match status" value="1"/>
</dbReference>
<evidence type="ECO:0000256" key="2">
    <source>
        <dbReference type="ARBA" id="ARBA00011084"/>
    </source>
</evidence>
<keyword evidence="5" id="KW-0488">Methylation</keyword>
<evidence type="ECO:0000256" key="6">
    <source>
        <dbReference type="ARBA" id="ARBA00022519"/>
    </source>
</evidence>
<evidence type="ECO:0000256" key="9">
    <source>
        <dbReference type="ARBA" id="ARBA00023136"/>
    </source>
</evidence>
<comment type="caution">
    <text evidence="11">The sequence shown here is derived from an EMBL/GenBank/DDBJ whole genome shotgun (WGS) entry which is preliminary data.</text>
</comment>
<comment type="subcellular location">
    <subcellularLocation>
        <location evidence="1">Cell inner membrane</location>
        <topology evidence="1">Single-pass membrane protein</topology>
    </subcellularLocation>
</comment>
<dbReference type="Pfam" id="PF07963">
    <property type="entry name" value="N_methyl"/>
    <property type="match status" value="1"/>
</dbReference>
<dbReference type="NCBIfam" id="TIGR01711">
    <property type="entry name" value="gspJ"/>
    <property type="match status" value="1"/>
</dbReference>
<reference evidence="11 12" key="1">
    <citation type="submission" date="2021-10" db="EMBL/GenBank/DDBJ databases">
        <title>Draft genome of Aestuariibacter halophilus JC2043.</title>
        <authorList>
            <person name="Emsley S.A."/>
            <person name="Pfannmuller K.M."/>
            <person name="Ushijima B."/>
            <person name="Saw J.H."/>
            <person name="Videau P."/>
        </authorList>
    </citation>
    <scope>NUCLEOTIDE SEQUENCE [LARGE SCALE GENOMIC DNA]</scope>
    <source>
        <strain evidence="11 12">JC2043</strain>
    </source>
</reference>
<evidence type="ECO:0000313" key="12">
    <source>
        <dbReference type="Proteomes" id="UP001520878"/>
    </source>
</evidence>
<dbReference type="Gene3D" id="3.10.610.10">
    <property type="entry name" value="GSPII I/J protein-like"/>
    <property type="match status" value="1"/>
</dbReference>
<keyword evidence="6" id="KW-0997">Cell inner membrane</keyword>
<keyword evidence="12" id="KW-1185">Reference proteome</keyword>
<dbReference type="NCBIfam" id="TIGR02532">
    <property type="entry name" value="IV_pilin_GFxxxE"/>
    <property type="match status" value="1"/>
</dbReference>
<evidence type="ECO:0000256" key="3">
    <source>
        <dbReference type="ARBA" id="ARBA00021539"/>
    </source>
</evidence>
<proteinExistence type="inferred from homology"/>
<evidence type="ECO:0000256" key="7">
    <source>
        <dbReference type="ARBA" id="ARBA00022692"/>
    </source>
</evidence>
<dbReference type="InterPro" id="IPR045584">
    <property type="entry name" value="Pilin-like"/>
</dbReference>
<dbReference type="InterPro" id="IPR051621">
    <property type="entry name" value="T2SS_protein_J"/>
</dbReference>
<keyword evidence="7 10" id="KW-0812">Transmembrane</keyword>
<organism evidence="11 12">
    <name type="scientific">Fluctibacter halophilus</name>
    <dbReference type="NCBI Taxonomy" id="226011"/>
    <lineage>
        <taxon>Bacteria</taxon>
        <taxon>Pseudomonadati</taxon>
        <taxon>Pseudomonadota</taxon>
        <taxon>Gammaproteobacteria</taxon>
        <taxon>Alteromonadales</taxon>
        <taxon>Alteromonadaceae</taxon>
        <taxon>Fluctibacter</taxon>
    </lineage>
</organism>
<dbReference type="Pfam" id="PF11612">
    <property type="entry name" value="T2SSJ"/>
    <property type="match status" value="1"/>
</dbReference>
<evidence type="ECO:0000256" key="1">
    <source>
        <dbReference type="ARBA" id="ARBA00004377"/>
    </source>
</evidence>
<dbReference type="PANTHER" id="PTHR39583:SF2">
    <property type="entry name" value="TYPE II SECRETION SYSTEM PROTEIN J"/>
    <property type="match status" value="1"/>
</dbReference>
<sequence>MARGFTLLEILIAMAIFTLIGLGSTAVLTTVIDSNQLSAERVEKLQHLQRAMMIMERDFQQAVPRKIRYEGQSIDAVLRSGANEFDSEMDGVGLVRSGWQNPQLMLPRSTLQALVYRVQDGQLQRLHTVHVDNSTGVEPKVRVLLDNIDDFQVEVLLAGQGDYDDSQWEEDTITPQLPRAIAITLESKDFGRIRREWLLAGAQ</sequence>
<dbReference type="Gene3D" id="2.10.70.20">
    <property type="entry name" value="gspk-gspi-gspj complex like domains"/>
    <property type="match status" value="1"/>
</dbReference>
<protein>
    <recommendedName>
        <fullName evidence="3">Type II secretion system protein J</fullName>
    </recommendedName>
</protein>
<dbReference type="SUPFAM" id="SSF54523">
    <property type="entry name" value="Pili subunits"/>
    <property type="match status" value="1"/>
</dbReference>